<evidence type="ECO:0000313" key="1">
    <source>
        <dbReference type="Proteomes" id="UP000887565"/>
    </source>
</evidence>
<evidence type="ECO:0000313" key="2">
    <source>
        <dbReference type="WBParaSite" id="nRc.2.0.1.t31483-RA"/>
    </source>
</evidence>
<reference evidence="2" key="1">
    <citation type="submission" date="2022-11" db="UniProtKB">
        <authorList>
            <consortium name="WormBaseParasite"/>
        </authorList>
    </citation>
    <scope>IDENTIFICATION</scope>
</reference>
<dbReference type="AlphaFoldDB" id="A0A915K0V2"/>
<sequence length="134" mass="15257">MTKFGIRELEETSVPRADVCMYGHIKFEKPVSKYPKSFAPANLKLGIYLNDVMLHLSRNGRCSGQNFGKRNPTTGQKSISIILKWSKRVVIKDSVSRNTNERSKNFEITGKHLKTQKKWNDVVLQLGISLLHAI</sequence>
<protein>
    <submittedName>
        <fullName evidence="2">Uncharacterized protein</fullName>
    </submittedName>
</protein>
<name>A0A915K0V2_ROMCU</name>
<proteinExistence type="predicted"/>
<keyword evidence="1" id="KW-1185">Reference proteome</keyword>
<organism evidence="1 2">
    <name type="scientific">Romanomermis culicivorax</name>
    <name type="common">Nematode worm</name>
    <dbReference type="NCBI Taxonomy" id="13658"/>
    <lineage>
        <taxon>Eukaryota</taxon>
        <taxon>Metazoa</taxon>
        <taxon>Ecdysozoa</taxon>
        <taxon>Nematoda</taxon>
        <taxon>Enoplea</taxon>
        <taxon>Dorylaimia</taxon>
        <taxon>Mermithida</taxon>
        <taxon>Mermithoidea</taxon>
        <taxon>Mermithidae</taxon>
        <taxon>Romanomermis</taxon>
    </lineage>
</organism>
<accession>A0A915K0V2</accession>
<dbReference type="WBParaSite" id="nRc.2.0.1.t31483-RA">
    <property type="protein sequence ID" value="nRc.2.0.1.t31483-RA"/>
    <property type="gene ID" value="nRc.2.0.1.g31483"/>
</dbReference>
<dbReference type="Proteomes" id="UP000887565">
    <property type="component" value="Unplaced"/>
</dbReference>